<evidence type="ECO:0000256" key="4">
    <source>
        <dbReference type="ARBA" id="ARBA00022448"/>
    </source>
</evidence>
<dbReference type="InterPro" id="IPR011989">
    <property type="entry name" value="ARM-like"/>
</dbReference>
<reference evidence="10" key="1">
    <citation type="journal article" date="2010" name="Genome Biol.">
        <title>Genome sequence of the necrotrophic plant pathogen Pythium ultimum reveals original pathogenicity mechanisms and effector repertoire.</title>
        <authorList>
            <person name="Levesque C.A."/>
            <person name="Brouwer H."/>
            <person name="Cano L."/>
            <person name="Hamilton J.P."/>
            <person name="Holt C."/>
            <person name="Huitema E."/>
            <person name="Raffaele S."/>
            <person name="Robideau G.P."/>
            <person name="Thines M."/>
            <person name="Win J."/>
            <person name="Zerillo M.M."/>
            <person name="Beakes G.W."/>
            <person name="Boore J.L."/>
            <person name="Busam D."/>
            <person name="Dumas B."/>
            <person name="Ferriera S."/>
            <person name="Fuerstenberg S.I."/>
            <person name="Gachon C.M."/>
            <person name="Gaulin E."/>
            <person name="Govers F."/>
            <person name="Grenville-Briggs L."/>
            <person name="Horner N."/>
            <person name="Hostetler J."/>
            <person name="Jiang R.H."/>
            <person name="Johnson J."/>
            <person name="Krajaejun T."/>
            <person name="Lin H."/>
            <person name="Meijer H.J."/>
            <person name="Moore B."/>
            <person name="Morris P."/>
            <person name="Phuntmart V."/>
            <person name="Puiu D."/>
            <person name="Shetty J."/>
            <person name="Stajich J.E."/>
            <person name="Tripathy S."/>
            <person name="Wawra S."/>
            <person name="van West P."/>
            <person name="Whitty B.R."/>
            <person name="Coutinho P.M."/>
            <person name="Henrissat B."/>
            <person name="Martin F."/>
            <person name="Thomas P.D."/>
            <person name="Tyler B.M."/>
            <person name="De Vries R.P."/>
            <person name="Kamoun S."/>
            <person name="Yandell M."/>
            <person name="Tisserat N."/>
            <person name="Buell C.R."/>
        </authorList>
    </citation>
    <scope>NUCLEOTIDE SEQUENCE</scope>
    <source>
        <strain evidence="10">DAOM:BR144</strain>
    </source>
</reference>
<feature type="domain" description="Importin N-terminal" evidence="8">
    <location>
        <begin position="27"/>
        <end position="99"/>
    </location>
</feature>
<keyword evidence="4" id="KW-0813">Transport</keyword>
<dbReference type="Gene3D" id="1.25.10.10">
    <property type="entry name" value="Leucine-rich Repeat Variant"/>
    <property type="match status" value="1"/>
</dbReference>
<accession>K3WBA5</accession>
<reference evidence="9" key="3">
    <citation type="submission" date="2014-11" db="UniProtKB">
        <authorList>
            <consortium name="EnsemblProtists"/>
        </authorList>
    </citation>
    <scope>IDENTIFICATION</scope>
    <source>
        <strain evidence="9">DAOM BR144</strain>
    </source>
</reference>
<comment type="similarity">
    <text evidence="3">Belongs to the XPO2/CSE1 family.</text>
</comment>
<protein>
    <recommendedName>
        <fullName evidence="8">Importin N-terminal domain-containing protein</fullName>
    </recommendedName>
</protein>
<evidence type="ECO:0000313" key="10">
    <source>
        <dbReference type="Proteomes" id="UP000019132"/>
    </source>
</evidence>
<dbReference type="InterPro" id="IPR013713">
    <property type="entry name" value="XPO2_central"/>
</dbReference>
<evidence type="ECO:0000256" key="6">
    <source>
        <dbReference type="ARBA" id="ARBA00022927"/>
    </source>
</evidence>
<reference evidence="10" key="2">
    <citation type="submission" date="2010-04" db="EMBL/GenBank/DDBJ databases">
        <authorList>
            <person name="Buell R."/>
            <person name="Hamilton J."/>
            <person name="Hostetler J."/>
        </authorList>
    </citation>
    <scope>NUCLEOTIDE SEQUENCE [LARGE SCALE GENOMIC DNA]</scope>
    <source>
        <strain evidence="10">DAOM:BR144</strain>
    </source>
</reference>
<dbReference type="SUPFAM" id="SSF48371">
    <property type="entry name" value="ARM repeat"/>
    <property type="match status" value="1"/>
</dbReference>
<dbReference type="InterPro" id="IPR016024">
    <property type="entry name" value="ARM-type_fold"/>
</dbReference>
<evidence type="ECO:0000313" key="9">
    <source>
        <dbReference type="EnsemblProtists" id="PYU1_T002246"/>
    </source>
</evidence>
<dbReference type="InParanoid" id="K3WBA5"/>
<dbReference type="GO" id="GO:0031267">
    <property type="term" value="F:small GTPase binding"/>
    <property type="evidence" value="ECO:0007669"/>
    <property type="project" value="InterPro"/>
</dbReference>
<dbReference type="GO" id="GO:0005049">
    <property type="term" value="F:nuclear export signal receptor activity"/>
    <property type="evidence" value="ECO:0007669"/>
    <property type="project" value="TreeGrafter"/>
</dbReference>
<dbReference type="Pfam" id="PF03810">
    <property type="entry name" value="IBN_N"/>
    <property type="match status" value="1"/>
</dbReference>
<evidence type="ECO:0000256" key="5">
    <source>
        <dbReference type="ARBA" id="ARBA00022490"/>
    </source>
</evidence>
<dbReference type="PANTHER" id="PTHR10997">
    <property type="entry name" value="IMPORTIN-7, 8, 11"/>
    <property type="match status" value="1"/>
</dbReference>
<dbReference type="HOGENOM" id="CLU_009614_0_0_1"/>
<proteinExistence type="inferred from homology"/>
<dbReference type="eggNOG" id="KOG1992">
    <property type="taxonomic scope" value="Eukaryota"/>
</dbReference>
<evidence type="ECO:0000256" key="7">
    <source>
        <dbReference type="ARBA" id="ARBA00023242"/>
    </source>
</evidence>
<dbReference type="AlphaFoldDB" id="K3WBA5"/>
<keyword evidence="10" id="KW-1185">Reference proteome</keyword>
<keyword evidence="7" id="KW-0539">Nucleus</keyword>
<dbReference type="VEuPathDB" id="FungiDB:PYU1_G002243"/>
<keyword evidence="5" id="KW-0963">Cytoplasm</keyword>
<evidence type="ECO:0000259" key="8">
    <source>
        <dbReference type="PROSITE" id="PS50166"/>
    </source>
</evidence>
<name>K3WBA5_GLOUD</name>
<dbReference type="InterPro" id="IPR005043">
    <property type="entry name" value="XPO2_C"/>
</dbReference>
<dbReference type="GO" id="GO:0006606">
    <property type="term" value="P:protein import into nucleus"/>
    <property type="evidence" value="ECO:0007669"/>
    <property type="project" value="TreeGrafter"/>
</dbReference>
<dbReference type="FunFam" id="1.25.10.10:FF:000507">
    <property type="entry name" value="Exportin-2"/>
    <property type="match status" value="1"/>
</dbReference>
<dbReference type="Pfam" id="PF03378">
    <property type="entry name" value="CAS_CSE1"/>
    <property type="match status" value="1"/>
</dbReference>
<evidence type="ECO:0000256" key="3">
    <source>
        <dbReference type="ARBA" id="ARBA00008669"/>
    </source>
</evidence>
<organism evidence="9 10">
    <name type="scientific">Globisporangium ultimum (strain ATCC 200006 / CBS 805.95 / DAOM BR144)</name>
    <name type="common">Pythium ultimum</name>
    <dbReference type="NCBI Taxonomy" id="431595"/>
    <lineage>
        <taxon>Eukaryota</taxon>
        <taxon>Sar</taxon>
        <taxon>Stramenopiles</taxon>
        <taxon>Oomycota</taxon>
        <taxon>Peronosporomycetes</taxon>
        <taxon>Pythiales</taxon>
        <taxon>Pythiaceae</taxon>
        <taxon>Globisporangium</taxon>
    </lineage>
</organism>
<comment type="subcellular location">
    <subcellularLocation>
        <location evidence="2">Cytoplasm</location>
    </subcellularLocation>
    <subcellularLocation>
        <location evidence="1">Nucleus</location>
    </subcellularLocation>
</comment>
<dbReference type="InterPro" id="IPR001494">
    <property type="entry name" value="Importin-beta_N"/>
</dbReference>
<dbReference type="GO" id="GO:0006611">
    <property type="term" value="P:protein export from nucleus"/>
    <property type="evidence" value="ECO:0007669"/>
    <property type="project" value="TreeGrafter"/>
</dbReference>
<dbReference type="Proteomes" id="UP000019132">
    <property type="component" value="Unassembled WGS sequence"/>
</dbReference>
<dbReference type="Pfam" id="PF08506">
    <property type="entry name" value="Cse1"/>
    <property type="match status" value="1"/>
</dbReference>
<dbReference type="OMA" id="AENEFLM"/>
<evidence type="ECO:0000256" key="1">
    <source>
        <dbReference type="ARBA" id="ARBA00004123"/>
    </source>
</evidence>
<sequence>MADQNMQMLRSALEQTLSPVGETRKSAEKFLDTLAAQPNYVLSLLQVLENGSEQHAIRLSAALVFKNFIKNNWDPEKAGCVPQNEKNIVKEHLVELMCRMPESIQKQLIEALTTIGEYDFPAQWENLLLQLVQKLQTEQDWQVRIGVLMTANTIFKRFRNVFKSDSLFRELKHCLESFQEPLLRFYKETGAALRAPGAQKQQQIQMLVALRLMSRIFYSLNWQDLPEYFEDHVAEWMEQFLSYFEYNNPALIDADNENEPDPIDLLLVAIVENVNLYAEKYDEEFKPFLQKFTEVIWHLLAKRITLYPKHDELAAKCLKFLTSVASRSFNRALFESPQVLTELCGIVVTNLQLRSSDEELFEDNPMDYIRRDIEGSDGDSRRSAARELIRGLLGVFNESVTQICMNTIQTHLQQYKADPASNWALKDVSINLVIALSALKQSRLRGVSEINPRVPLMDFFVAEVLPELSNANKASLILKADAIKFVSTFRSQLTVEIMDQLFPLLLNCMNPSQFVVHTYAAACIERLLTVKDDNGVLRFSRERLAPYLGRLLEQVFAILEQPNYPENDYLMKVIMRVMNVAKEDILPLTHVAVEKLTNILNCICANPSNPSFSHYLFESLSVLILNVCKASPAATEQFENLLFPPFQKVLANDVEALSPYVYQVLAQMLDLRPSGVSPAYMSMFPVLLTPALWDRVSNVPAIVKLIEAYMRKAPADVAQSVQGILGVFQKLISSRTTESFAFSLLRGLFGFMPQESYGAYLNEIVKILMIRLQSRMSGRNASGYAKDLVYTVSVLIGKLGPNVFLGALESLQSGMSSMFLKNVWLEHVVRARGAVERKVCVVGLTRLMCESEICTSDLEVWKAVLVVALSILEEGDDGSAAVKGEDESLLELEQTGYEAGYSKLYFANVVSLDALAEYPPAKRYLTESIAKLSASRPGVYSVFAQSSLPPAALNTLKDYFAQFNVQFQ</sequence>
<dbReference type="SMART" id="SM00913">
    <property type="entry name" value="IBN_N"/>
    <property type="match status" value="1"/>
</dbReference>
<dbReference type="EnsemblProtists" id="PYU1_T002246">
    <property type="protein sequence ID" value="PYU1_T002246"/>
    <property type="gene ID" value="PYU1_G002243"/>
</dbReference>
<dbReference type="PROSITE" id="PS50166">
    <property type="entry name" value="IMPORTIN_B_NT"/>
    <property type="match status" value="1"/>
</dbReference>
<dbReference type="GO" id="GO:0005829">
    <property type="term" value="C:cytosol"/>
    <property type="evidence" value="ECO:0007669"/>
    <property type="project" value="TreeGrafter"/>
</dbReference>
<dbReference type="PANTHER" id="PTHR10997:SF8">
    <property type="entry name" value="EXPORTIN-2"/>
    <property type="match status" value="1"/>
</dbReference>
<dbReference type="STRING" id="431595.K3WBA5"/>
<keyword evidence="6" id="KW-0653">Protein transport</keyword>
<evidence type="ECO:0000256" key="2">
    <source>
        <dbReference type="ARBA" id="ARBA00004496"/>
    </source>
</evidence>
<dbReference type="GO" id="GO:0005635">
    <property type="term" value="C:nuclear envelope"/>
    <property type="evidence" value="ECO:0007669"/>
    <property type="project" value="TreeGrafter"/>
</dbReference>